<reference evidence="3 4" key="1">
    <citation type="submission" date="2019-06" db="EMBL/GenBank/DDBJ databases">
        <title>Sequencing the genomes of 1000 actinobacteria strains.</title>
        <authorList>
            <person name="Klenk H.-P."/>
        </authorList>
    </citation>
    <scope>NUCLEOTIDE SEQUENCE [LARGE SCALE GENOMIC DNA]</scope>
    <source>
        <strain evidence="3 4">DSM 41649</strain>
    </source>
</reference>
<accession>A0A561EP81</accession>
<dbReference type="Proteomes" id="UP000318416">
    <property type="component" value="Unassembled WGS sequence"/>
</dbReference>
<sequence>MPSAVPEQLADLPYGHLLQPHTGPLRGDERYDTVHFDGGVHTEAANGASFLECAFTGVELSGTKLRQARFNEVWVQGSRWVAAELPESEWQDAALLGTVLAGISAYGAVLRRVVLRQCKLESVNLRGAVLRDVVFEDCLLRDVDLGGARLTEVSFPGSTLEEVRLGGAELGRPEPKGAPVSKATSDKRGTSAGARSVDTGSERPEANGRVSVDLRGAVRLGLPDGHQGLRGALISSSQLLELAPQFAQALGITVKDR</sequence>
<comment type="caution">
    <text evidence="3">The sequence shown here is derived from an EMBL/GenBank/DDBJ whole genome shotgun (WGS) entry which is preliminary data.</text>
</comment>
<feature type="region of interest" description="Disordered" evidence="2">
    <location>
        <begin position="166"/>
        <end position="210"/>
    </location>
</feature>
<keyword evidence="4" id="KW-1185">Reference proteome</keyword>
<gene>
    <name evidence="3" type="ORF">FB465_2446</name>
</gene>
<keyword evidence="1" id="KW-0677">Repeat</keyword>
<dbReference type="InterPro" id="IPR001646">
    <property type="entry name" value="5peptide_repeat"/>
</dbReference>
<dbReference type="PANTHER" id="PTHR47485">
    <property type="entry name" value="THYLAKOID LUMENAL 17.4 KDA PROTEIN, CHLOROPLASTIC"/>
    <property type="match status" value="1"/>
</dbReference>
<name>A0A561EP81_9ACTN</name>
<dbReference type="Gene3D" id="2.160.20.80">
    <property type="entry name" value="E3 ubiquitin-protein ligase SopA"/>
    <property type="match status" value="1"/>
</dbReference>
<evidence type="ECO:0000256" key="2">
    <source>
        <dbReference type="SAM" id="MobiDB-lite"/>
    </source>
</evidence>
<dbReference type="SUPFAM" id="SSF141571">
    <property type="entry name" value="Pentapeptide repeat-like"/>
    <property type="match status" value="1"/>
</dbReference>
<organism evidence="3 4">
    <name type="scientific">Kitasatospora atroaurantiaca</name>
    <dbReference type="NCBI Taxonomy" id="285545"/>
    <lineage>
        <taxon>Bacteria</taxon>
        <taxon>Bacillati</taxon>
        <taxon>Actinomycetota</taxon>
        <taxon>Actinomycetes</taxon>
        <taxon>Kitasatosporales</taxon>
        <taxon>Streptomycetaceae</taxon>
        <taxon>Kitasatospora</taxon>
    </lineage>
</organism>
<evidence type="ECO:0000256" key="1">
    <source>
        <dbReference type="ARBA" id="ARBA00022737"/>
    </source>
</evidence>
<dbReference type="OrthoDB" id="2579959at2"/>
<evidence type="ECO:0000313" key="3">
    <source>
        <dbReference type="EMBL" id="TWE17423.1"/>
    </source>
</evidence>
<proteinExistence type="predicted"/>
<evidence type="ECO:0000313" key="4">
    <source>
        <dbReference type="Proteomes" id="UP000318416"/>
    </source>
</evidence>
<dbReference type="AlphaFoldDB" id="A0A561EP81"/>
<dbReference type="RefSeq" id="WP_145790175.1">
    <property type="nucleotide sequence ID" value="NZ_BAAABR010000059.1"/>
</dbReference>
<dbReference type="PANTHER" id="PTHR47485:SF1">
    <property type="entry name" value="THYLAKOID LUMENAL 17.4 KDA PROTEIN, CHLOROPLASTIC"/>
    <property type="match status" value="1"/>
</dbReference>
<protein>
    <submittedName>
        <fullName evidence="3">Pentapeptide repeat protein</fullName>
    </submittedName>
</protein>
<dbReference type="Pfam" id="PF13599">
    <property type="entry name" value="Pentapeptide_4"/>
    <property type="match status" value="1"/>
</dbReference>
<dbReference type="Pfam" id="PF00805">
    <property type="entry name" value="Pentapeptide"/>
    <property type="match status" value="1"/>
</dbReference>
<dbReference type="EMBL" id="VIVR01000001">
    <property type="protein sequence ID" value="TWE17423.1"/>
    <property type="molecule type" value="Genomic_DNA"/>
</dbReference>